<organism evidence="1 2">
    <name type="scientific">Anaplasma phagocytophilum str. Norway variant2</name>
    <dbReference type="NCBI Taxonomy" id="1392507"/>
    <lineage>
        <taxon>Bacteria</taxon>
        <taxon>Pseudomonadati</taxon>
        <taxon>Pseudomonadota</taxon>
        <taxon>Alphaproteobacteria</taxon>
        <taxon>Rickettsiales</taxon>
        <taxon>Anaplasmataceae</taxon>
        <taxon>Anaplasma</taxon>
        <taxon>phagocytophilum group</taxon>
    </lineage>
</organism>
<name>A0A161IQV9_ANAPH</name>
<evidence type="ECO:0000313" key="1">
    <source>
        <dbReference type="EMBL" id="ANC34308.1"/>
    </source>
</evidence>
<accession>A0A161IQV9</accession>
<evidence type="ECO:0000313" key="2">
    <source>
        <dbReference type="Proteomes" id="UP000053801"/>
    </source>
</evidence>
<protein>
    <submittedName>
        <fullName evidence="1">Uncharacterized protein</fullName>
    </submittedName>
</protein>
<sequence length="119" mass="13569">MMRLEENDCEQWTSCLNTCEIVGKKYSCISSNDLERSEELVDAAIKMADLSPIEGLFLLYFSYLVRGFLLTVFQKQILTSVGASMSLLEDPFISVSDQQGTYTNTAFYLIIFFLPYSAW</sequence>
<dbReference type="AlphaFoldDB" id="A0A161IQV9"/>
<dbReference type="OrthoDB" id="9803618at2"/>
<dbReference type="RefSeq" id="WP_044142894.1">
    <property type="nucleotide sequence ID" value="NZ_CP015376.1"/>
</dbReference>
<reference evidence="1 2" key="1">
    <citation type="journal article" date="2013" name="Pathogens">
        <title>An Emerging Tick-Borne Disease of Humans Is Caused by a Subset of Strains with Conserved Genome Structure.</title>
        <authorList>
            <person name="Barbet A.F."/>
            <person name="Al-Khedery B."/>
            <person name="Stuen S."/>
            <person name="Granquist E.G."/>
            <person name="Felsheim R.F."/>
            <person name="Munderloh U.G."/>
        </authorList>
    </citation>
    <scope>NUCLEOTIDE SEQUENCE [LARGE SCALE GENOMIC DNA]</scope>
    <source>
        <strain evidence="1 2">Norway variant2</strain>
    </source>
</reference>
<dbReference type="EMBL" id="CP015376">
    <property type="protein sequence ID" value="ANC34308.1"/>
    <property type="molecule type" value="Genomic_DNA"/>
</dbReference>
<reference evidence="1 2" key="2">
    <citation type="journal article" date="2014" name="Pathogens">
        <title>Comparative Genomics Identifies a Potential Marker of Human-Virulent Anaplasma phagocytophilum.</title>
        <authorList>
            <person name="Al-Khedery B."/>
            <person name="Barbet A.F."/>
        </authorList>
    </citation>
    <scope>NUCLEOTIDE SEQUENCE [LARGE SCALE GENOMIC DNA]</scope>
    <source>
        <strain evidence="1 2">Norway variant2</strain>
    </source>
</reference>
<dbReference type="Proteomes" id="UP000053801">
    <property type="component" value="Chromosome"/>
</dbReference>
<gene>
    <name evidence="1" type="ORF">P029_02905</name>
</gene>
<proteinExistence type="predicted"/>